<reference evidence="2 5" key="1">
    <citation type="submission" date="2021-01" db="EMBL/GenBank/DDBJ databases">
        <title>Sequencing the genomes of 1000 actinobacteria strains.</title>
        <authorList>
            <person name="Klenk H.-P."/>
        </authorList>
    </citation>
    <scope>NUCLEOTIDE SEQUENCE [LARGE SCALE GENOMIC DNA]</scope>
    <source>
        <strain evidence="2 5">DSM 44581</strain>
    </source>
</reference>
<gene>
    <name evidence="3" type="ORF">J7S33_21265</name>
    <name evidence="2" type="ORF">JOE68_004104</name>
</gene>
<dbReference type="EMBL" id="CP072788">
    <property type="protein sequence ID" value="QTR01799.1"/>
    <property type="molecule type" value="Genomic_DNA"/>
</dbReference>
<evidence type="ECO:0000313" key="2">
    <source>
        <dbReference type="EMBL" id="MBM7813239.1"/>
    </source>
</evidence>
<evidence type="ECO:0000313" key="4">
    <source>
        <dbReference type="Proteomes" id="UP000671828"/>
    </source>
</evidence>
<dbReference type="EMBL" id="JAFBCL010000001">
    <property type="protein sequence ID" value="MBM7813239.1"/>
    <property type="molecule type" value="Genomic_DNA"/>
</dbReference>
<evidence type="ECO:0008006" key="6">
    <source>
        <dbReference type="Google" id="ProtNLM"/>
    </source>
</evidence>
<reference evidence="3" key="2">
    <citation type="submission" date="2021-04" db="EMBL/GenBank/DDBJ databases">
        <title>Saccharothrix algeriensis WGS.</title>
        <authorList>
            <person name="Stuskova K."/>
            <person name="Hakalova E."/>
            <person name="Tebbal A.B."/>
            <person name="Eichmeier A."/>
        </authorList>
    </citation>
    <scope>NUCLEOTIDE SEQUENCE</scope>
    <source>
        <strain evidence="3">NRRL B-24137</strain>
    </source>
</reference>
<evidence type="ECO:0000313" key="5">
    <source>
        <dbReference type="Proteomes" id="UP001195724"/>
    </source>
</evidence>
<dbReference type="Proteomes" id="UP001195724">
    <property type="component" value="Unassembled WGS sequence"/>
</dbReference>
<name>A0A8T8HTV7_9PSEU</name>
<protein>
    <recommendedName>
        <fullName evidence="6">Secreted protein</fullName>
    </recommendedName>
</protein>
<keyword evidence="5" id="KW-1185">Reference proteome</keyword>
<accession>A0A8T8HTV7</accession>
<organism evidence="3 4">
    <name type="scientific">Saccharothrix algeriensis</name>
    <dbReference type="NCBI Taxonomy" id="173560"/>
    <lineage>
        <taxon>Bacteria</taxon>
        <taxon>Bacillati</taxon>
        <taxon>Actinomycetota</taxon>
        <taxon>Actinomycetes</taxon>
        <taxon>Pseudonocardiales</taxon>
        <taxon>Pseudonocardiaceae</taxon>
        <taxon>Saccharothrix</taxon>
    </lineage>
</organism>
<evidence type="ECO:0000313" key="3">
    <source>
        <dbReference type="EMBL" id="QTR01799.1"/>
    </source>
</evidence>
<dbReference type="RefSeq" id="WP_204843892.1">
    <property type="nucleotide sequence ID" value="NZ_JAFBCL010000001.1"/>
</dbReference>
<dbReference type="Proteomes" id="UP000671828">
    <property type="component" value="Chromosome"/>
</dbReference>
<feature type="signal peptide" evidence="1">
    <location>
        <begin position="1"/>
        <end position="31"/>
    </location>
</feature>
<evidence type="ECO:0000256" key="1">
    <source>
        <dbReference type="SAM" id="SignalP"/>
    </source>
</evidence>
<keyword evidence="1" id="KW-0732">Signal</keyword>
<proteinExistence type="predicted"/>
<dbReference type="AlphaFoldDB" id="A0A8T8HTV7"/>
<feature type="chain" id="PRO_5035771359" description="Secreted protein" evidence="1">
    <location>
        <begin position="32"/>
        <end position="96"/>
    </location>
</feature>
<sequence length="96" mass="9747">MVVRTARAFALAGATFAAAALPLLAAAPAHADVLDCHDFLKASGYEVAHTHALGCGLGQMGNSLLCRITLEGSSVRPADAERACTLAVEQGTTQPG</sequence>